<proteinExistence type="inferred from homology"/>
<evidence type="ECO:0000256" key="2">
    <source>
        <dbReference type="RuleBase" id="RU366018"/>
    </source>
</evidence>
<dbReference type="EC" id="2.3.2.27" evidence="2"/>
<dbReference type="PANTHER" id="PTHR21497:SF27">
    <property type="entry name" value="E3 UBIQUITIN-PROTEIN LIGASE UBR1"/>
    <property type="match status" value="1"/>
</dbReference>
<evidence type="ECO:0000256" key="1">
    <source>
        <dbReference type="ARBA" id="ARBA00004906"/>
    </source>
</evidence>
<comment type="pathway">
    <text evidence="1 2">Protein modification; protein ubiquitination.</text>
</comment>
<keyword evidence="5" id="KW-1185">Reference proteome</keyword>
<gene>
    <name evidence="4" type="ORF">XENORESO_017930</name>
</gene>
<evidence type="ECO:0000313" key="4">
    <source>
        <dbReference type="EMBL" id="MEQ2278406.1"/>
    </source>
</evidence>
<keyword evidence="2" id="KW-0833">Ubl conjugation pathway</keyword>
<dbReference type="Gene3D" id="3.30.1390.10">
    <property type="match status" value="1"/>
</dbReference>
<dbReference type="EMBL" id="JAHRIM010096295">
    <property type="protein sequence ID" value="MEQ2278406.1"/>
    <property type="molecule type" value="Genomic_DNA"/>
</dbReference>
<comment type="caution">
    <text evidence="4">The sequence shown here is derived from an EMBL/GenBank/DDBJ whole genome shotgun (WGS) entry which is preliminary data.</text>
</comment>
<dbReference type="InterPro" id="IPR039164">
    <property type="entry name" value="UBR1-like"/>
</dbReference>
<sequence>DESVLEPELYERAEKLFRILLDYVTNFLVWEEDFELSAELQPRIKDSAYYCVLYNDEHHSYDHVIYTLQRSVNCDQAEAQTHTTLIDKEGRRAVKRGPLRSCQQVKDLIKSNSEHISLQPLRVEILPSAVMAHQTFALCLGSWFQKIIGYSVGFRQAFCQVALEPNADGDWPCLISRLMLHDARMYKGARKIVHELIFCSMLMDSEFKRLFAIEFTKVSKHRNSLDWLFFSMI</sequence>
<feature type="non-terminal residue" evidence="4">
    <location>
        <position position="1"/>
    </location>
</feature>
<keyword evidence="2" id="KW-0863">Zinc-finger</keyword>
<keyword evidence="2" id="KW-0862">Zinc</keyword>
<evidence type="ECO:0000259" key="3">
    <source>
        <dbReference type="Pfam" id="PF02617"/>
    </source>
</evidence>
<organism evidence="4 5">
    <name type="scientific">Xenotaenia resolanae</name>
    <dbReference type="NCBI Taxonomy" id="208358"/>
    <lineage>
        <taxon>Eukaryota</taxon>
        <taxon>Metazoa</taxon>
        <taxon>Chordata</taxon>
        <taxon>Craniata</taxon>
        <taxon>Vertebrata</taxon>
        <taxon>Euteleostomi</taxon>
        <taxon>Actinopterygii</taxon>
        <taxon>Neopterygii</taxon>
        <taxon>Teleostei</taxon>
        <taxon>Neoteleostei</taxon>
        <taxon>Acanthomorphata</taxon>
        <taxon>Ovalentaria</taxon>
        <taxon>Atherinomorphae</taxon>
        <taxon>Cyprinodontiformes</taxon>
        <taxon>Goodeidae</taxon>
        <taxon>Xenotaenia</taxon>
    </lineage>
</organism>
<evidence type="ECO:0000313" key="5">
    <source>
        <dbReference type="Proteomes" id="UP001444071"/>
    </source>
</evidence>
<keyword evidence="2" id="KW-0808">Transferase</keyword>
<protein>
    <recommendedName>
        <fullName evidence="2">E3 ubiquitin-protein ligase</fullName>
        <ecNumber evidence="2">2.3.2.27</ecNumber>
    </recommendedName>
</protein>
<comment type="similarity">
    <text evidence="2">Belongs to the E3 ubiquitin-protein ligase UBR1-like family.</text>
</comment>
<dbReference type="InterPro" id="IPR014719">
    <property type="entry name" value="Ribosomal_bL12_C/ClpS-like"/>
</dbReference>
<name>A0ABV0XB55_9TELE</name>
<comment type="function">
    <text evidence="2">Ubiquitin ligase protein which is a component of the N-end rule pathway. Recognizes and binds to proteins bearing specific N-terminal residues that are destabilizing according to the N-end rule, leading to their ubiquitination and subsequent degradation.</text>
</comment>
<dbReference type="PANTHER" id="PTHR21497">
    <property type="entry name" value="UBIQUITIN LIGASE E3 ALPHA-RELATED"/>
    <property type="match status" value="1"/>
</dbReference>
<feature type="domain" description="Adaptor protein ClpS core" evidence="3">
    <location>
        <begin position="46"/>
        <end position="123"/>
    </location>
</feature>
<keyword evidence="2" id="KW-0479">Metal-binding</keyword>
<dbReference type="InterPro" id="IPR003769">
    <property type="entry name" value="ClpS_core"/>
</dbReference>
<dbReference type="SUPFAM" id="SSF54736">
    <property type="entry name" value="ClpS-like"/>
    <property type="match status" value="1"/>
</dbReference>
<dbReference type="Pfam" id="PF02617">
    <property type="entry name" value="ClpS"/>
    <property type="match status" value="1"/>
</dbReference>
<comment type="catalytic activity">
    <reaction evidence="2">
        <text>S-ubiquitinyl-[E2 ubiquitin-conjugating enzyme]-L-cysteine + [acceptor protein]-L-lysine = [E2 ubiquitin-conjugating enzyme]-L-cysteine + N(6)-ubiquitinyl-[acceptor protein]-L-lysine.</text>
        <dbReference type="EC" id="2.3.2.27"/>
    </reaction>
</comment>
<accession>A0ABV0XB55</accession>
<dbReference type="Proteomes" id="UP001444071">
    <property type="component" value="Unassembled WGS sequence"/>
</dbReference>
<reference evidence="4 5" key="1">
    <citation type="submission" date="2021-06" db="EMBL/GenBank/DDBJ databases">
        <authorList>
            <person name="Palmer J.M."/>
        </authorList>
    </citation>
    <scope>NUCLEOTIDE SEQUENCE [LARGE SCALE GENOMIC DNA]</scope>
    <source>
        <strain evidence="4 5">XR_2019</strain>
        <tissue evidence="4">Muscle</tissue>
    </source>
</reference>